<evidence type="ECO:0000256" key="4">
    <source>
        <dbReference type="SAM" id="Phobius"/>
    </source>
</evidence>
<dbReference type="SUPFAM" id="SSF103473">
    <property type="entry name" value="MFS general substrate transporter"/>
    <property type="match status" value="1"/>
</dbReference>
<feature type="domain" description="Major facilitator superfamily (MFS) profile" evidence="5">
    <location>
        <begin position="20"/>
        <end position="408"/>
    </location>
</feature>
<dbReference type="STRING" id="398767.Glov_0153"/>
<dbReference type="Proteomes" id="UP000002420">
    <property type="component" value="Chromosome"/>
</dbReference>
<accession>B3EA61</accession>
<dbReference type="Gene3D" id="1.20.1250.20">
    <property type="entry name" value="MFS general substrate transporter like domains"/>
    <property type="match status" value="1"/>
</dbReference>
<dbReference type="CDD" id="cd17324">
    <property type="entry name" value="MFS_NepI_like"/>
    <property type="match status" value="1"/>
</dbReference>
<feature type="transmembrane region" description="Helical" evidence="4">
    <location>
        <begin position="355"/>
        <end position="374"/>
    </location>
</feature>
<dbReference type="InterPro" id="IPR011701">
    <property type="entry name" value="MFS"/>
</dbReference>
<keyword evidence="7" id="KW-1185">Reference proteome</keyword>
<organism evidence="6 7">
    <name type="scientific">Trichlorobacter lovleyi (strain ATCC BAA-1151 / DSM 17278 / SZ)</name>
    <name type="common">Geobacter lovleyi</name>
    <dbReference type="NCBI Taxonomy" id="398767"/>
    <lineage>
        <taxon>Bacteria</taxon>
        <taxon>Pseudomonadati</taxon>
        <taxon>Thermodesulfobacteriota</taxon>
        <taxon>Desulfuromonadia</taxon>
        <taxon>Geobacterales</taxon>
        <taxon>Geobacteraceae</taxon>
        <taxon>Trichlorobacter</taxon>
    </lineage>
</organism>
<sequence>MSNSLENSTEPSCPQPSENQLTAALVVFLAAGGGLAVATLYYSQPMLGILGVAIGASDHAVGLIPTLTQLGYAMGILLLAPLGDRYDRRRIILVKAAVLALALVAAAVAPSILCLLAASLVIVLSATMAQDIVPSAAHLASDSQRGRVVGTVMTGLLLGIVLSRVVSGYVAEHFGWRTVFWGASASIVLTGVVAWRRLPRFKPTMQVPYAELMRSLVQLWKRHGELRRATLAQGLLAVGFSAFWSTLAIMLHAAPFHLGSQAAGAFGLAGAAGALAAPVAGRVADRQGPEQVTKLCAALVALSFAAMFFLPFLSPHAQLWLLGASAIGFDLGVQGTLIAHQTIIYSIDPGARSRLNAIMFVGLFIGMAAGSALGSLMQAAWGWMAVTALATIAALGALATRLWPAGRVANRSALATEEA</sequence>
<feature type="transmembrane region" description="Helical" evidence="4">
    <location>
        <begin position="148"/>
        <end position="166"/>
    </location>
</feature>
<evidence type="ECO:0000313" key="7">
    <source>
        <dbReference type="Proteomes" id="UP000002420"/>
    </source>
</evidence>
<feature type="transmembrane region" description="Helical" evidence="4">
    <location>
        <begin position="292"/>
        <end position="313"/>
    </location>
</feature>
<evidence type="ECO:0000313" key="6">
    <source>
        <dbReference type="EMBL" id="ACD93889.1"/>
    </source>
</evidence>
<dbReference type="PROSITE" id="PS50850">
    <property type="entry name" value="MFS"/>
    <property type="match status" value="1"/>
</dbReference>
<feature type="transmembrane region" description="Helical" evidence="4">
    <location>
        <begin position="380"/>
        <end position="403"/>
    </location>
</feature>
<dbReference type="RefSeq" id="WP_012468248.1">
    <property type="nucleotide sequence ID" value="NC_010814.1"/>
</dbReference>
<dbReference type="eggNOG" id="COG2814">
    <property type="taxonomic scope" value="Bacteria"/>
</dbReference>
<reference evidence="6 7" key="1">
    <citation type="submission" date="2008-05" db="EMBL/GenBank/DDBJ databases">
        <title>Complete sequence of chromosome of Geobacter lovleyi SZ.</title>
        <authorList>
            <consortium name="US DOE Joint Genome Institute"/>
            <person name="Lucas S."/>
            <person name="Copeland A."/>
            <person name="Lapidus A."/>
            <person name="Glavina del Rio T."/>
            <person name="Dalin E."/>
            <person name="Tice H."/>
            <person name="Bruce D."/>
            <person name="Goodwin L."/>
            <person name="Pitluck S."/>
            <person name="Chertkov O."/>
            <person name="Meincke L."/>
            <person name="Brettin T."/>
            <person name="Detter J.C."/>
            <person name="Han C."/>
            <person name="Tapia R."/>
            <person name="Kuske C.R."/>
            <person name="Schmutz J."/>
            <person name="Larimer F."/>
            <person name="Land M."/>
            <person name="Hauser L."/>
            <person name="Kyrpides N."/>
            <person name="Mikhailova N."/>
            <person name="Sung Y."/>
            <person name="Fletcher K.E."/>
            <person name="Ritalahti K.M."/>
            <person name="Loeffler F.E."/>
            <person name="Richardson P."/>
        </authorList>
    </citation>
    <scope>NUCLEOTIDE SEQUENCE [LARGE SCALE GENOMIC DNA]</scope>
    <source>
        <strain evidence="7">ATCC BAA-1151 / DSM 17278 / SZ</strain>
    </source>
</reference>
<keyword evidence="3 4" id="KW-0472">Membrane</keyword>
<keyword evidence="1 4" id="KW-0812">Transmembrane</keyword>
<proteinExistence type="predicted"/>
<evidence type="ECO:0000256" key="2">
    <source>
        <dbReference type="ARBA" id="ARBA00022989"/>
    </source>
</evidence>
<feature type="transmembrane region" description="Helical" evidence="4">
    <location>
        <begin position="21"/>
        <end position="42"/>
    </location>
</feature>
<dbReference type="GO" id="GO:0022857">
    <property type="term" value="F:transmembrane transporter activity"/>
    <property type="evidence" value="ECO:0007669"/>
    <property type="project" value="InterPro"/>
</dbReference>
<evidence type="ECO:0000259" key="5">
    <source>
        <dbReference type="PROSITE" id="PS50850"/>
    </source>
</evidence>
<feature type="transmembrane region" description="Helical" evidence="4">
    <location>
        <begin position="62"/>
        <end position="80"/>
    </location>
</feature>
<feature type="transmembrane region" description="Helical" evidence="4">
    <location>
        <begin position="231"/>
        <end position="254"/>
    </location>
</feature>
<gene>
    <name evidence="6" type="ordered locus">Glov_0153</name>
</gene>
<keyword evidence="2 4" id="KW-1133">Transmembrane helix</keyword>
<dbReference type="PANTHER" id="PTHR42910">
    <property type="entry name" value="TRANSPORTER SCO4007-RELATED"/>
    <property type="match status" value="1"/>
</dbReference>
<evidence type="ECO:0000256" key="3">
    <source>
        <dbReference type="ARBA" id="ARBA00023136"/>
    </source>
</evidence>
<dbReference type="KEGG" id="glo:Glov_0153"/>
<feature type="transmembrane region" description="Helical" evidence="4">
    <location>
        <begin position="319"/>
        <end position="343"/>
    </location>
</feature>
<feature type="transmembrane region" description="Helical" evidence="4">
    <location>
        <begin position="260"/>
        <end position="280"/>
    </location>
</feature>
<dbReference type="InterPro" id="IPR036259">
    <property type="entry name" value="MFS_trans_sf"/>
</dbReference>
<dbReference type="HOGENOM" id="CLU_001265_23_0_7"/>
<name>B3EA61_TRIL1</name>
<dbReference type="AlphaFoldDB" id="B3EA61"/>
<dbReference type="OrthoDB" id="9815356at2"/>
<dbReference type="Pfam" id="PF07690">
    <property type="entry name" value="MFS_1"/>
    <property type="match status" value="1"/>
</dbReference>
<dbReference type="EMBL" id="CP001089">
    <property type="protein sequence ID" value="ACD93889.1"/>
    <property type="molecule type" value="Genomic_DNA"/>
</dbReference>
<protein>
    <submittedName>
        <fullName evidence="6">Major facilitator superfamily MFS_1</fullName>
    </submittedName>
</protein>
<dbReference type="PANTHER" id="PTHR42910:SF1">
    <property type="entry name" value="MAJOR FACILITATOR SUPERFAMILY (MFS) PROFILE DOMAIN-CONTAINING PROTEIN"/>
    <property type="match status" value="1"/>
</dbReference>
<feature type="transmembrane region" description="Helical" evidence="4">
    <location>
        <begin position="178"/>
        <end position="195"/>
    </location>
</feature>
<evidence type="ECO:0000256" key="1">
    <source>
        <dbReference type="ARBA" id="ARBA00022692"/>
    </source>
</evidence>
<dbReference type="InterPro" id="IPR020846">
    <property type="entry name" value="MFS_dom"/>
</dbReference>